<evidence type="ECO:0000256" key="1">
    <source>
        <dbReference type="SAM" id="MobiDB-lite"/>
    </source>
</evidence>
<dbReference type="AlphaFoldDB" id="A0A8S9MAS1"/>
<sequence>MAPRDSGDSVSDSSTTTTPYIAPEDISGYSSSASTSVPKAQSQTAPPPPPIAPGDISVSRSISNTTKRYFIELHSNWNLIPGHIHATRKNGIGLSASMNRWKRCLSPRAPFMVLLWNKVGVSGSWVSCLQGFWLNQLKENHVKGYAGGSPMDYD</sequence>
<organism evidence="2 3">
    <name type="scientific">Brassica cretica</name>
    <name type="common">Mustard</name>
    <dbReference type="NCBI Taxonomy" id="69181"/>
    <lineage>
        <taxon>Eukaryota</taxon>
        <taxon>Viridiplantae</taxon>
        <taxon>Streptophyta</taxon>
        <taxon>Embryophyta</taxon>
        <taxon>Tracheophyta</taxon>
        <taxon>Spermatophyta</taxon>
        <taxon>Magnoliopsida</taxon>
        <taxon>eudicotyledons</taxon>
        <taxon>Gunneridae</taxon>
        <taxon>Pentapetalae</taxon>
        <taxon>rosids</taxon>
        <taxon>malvids</taxon>
        <taxon>Brassicales</taxon>
        <taxon>Brassicaceae</taxon>
        <taxon>Brassiceae</taxon>
        <taxon>Brassica</taxon>
    </lineage>
</organism>
<evidence type="ECO:0000313" key="2">
    <source>
        <dbReference type="EMBL" id="KAF2617140.1"/>
    </source>
</evidence>
<gene>
    <name evidence="2" type="ORF">F2Q68_00039663</name>
</gene>
<comment type="caution">
    <text evidence="2">The sequence shown here is derived from an EMBL/GenBank/DDBJ whole genome shotgun (WGS) entry which is preliminary data.</text>
</comment>
<feature type="region of interest" description="Disordered" evidence="1">
    <location>
        <begin position="1"/>
        <end position="58"/>
    </location>
</feature>
<protein>
    <submittedName>
        <fullName evidence="2">Uncharacterized protein</fullName>
    </submittedName>
</protein>
<feature type="compositionally biased region" description="Polar residues" evidence="1">
    <location>
        <begin position="28"/>
        <end position="44"/>
    </location>
</feature>
<dbReference type="EMBL" id="QGKW02000007">
    <property type="protein sequence ID" value="KAF2617140.1"/>
    <property type="molecule type" value="Genomic_DNA"/>
</dbReference>
<evidence type="ECO:0000313" key="3">
    <source>
        <dbReference type="Proteomes" id="UP000712281"/>
    </source>
</evidence>
<feature type="compositionally biased region" description="Low complexity" evidence="1">
    <location>
        <begin position="8"/>
        <end position="18"/>
    </location>
</feature>
<name>A0A8S9MAS1_BRACR</name>
<reference evidence="2" key="1">
    <citation type="submission" date="2019-12" db="EMBL/GenBank/DDBJ databases">
        <title>Genome sequencing and annotation of Brassica cretica.</title>
        <authorList>
            <person name="Studholme D.J."/>
            <person name="Sarris P.F."/>
        </authorList>
    </citation>
    <scope>NUCLEOTIDE SEQUENCE</scope>
    <source>
        <strain evidence="2">PFS-001/15</strain>
        <tissue evidence="2">Leaf</tissue>
    </source>
</reference>
<accession>A0A8S9MAS1</accession>
<dbReference type="Proteomes" id="UP000712281">
    <property type="component" value="Unassembled WGS sequence"/>
</dbReference>
<proteinExistence type="predicted"/>